<reference evidence="1" key="1">
    <citation type="submission" date="2020-07" db="EMBL/GenBank/DDBJ databases">
        <title>Multicomponent nature underlies the extraordinary mechanical properties of spider dragline silk.</title>
        <authorList>
            <person name="Kono N."/>
            <person name="Nakamura H."/>
            <person name="Mori M."/>
            <person name="Yoshida Y."/>
            <person name="Ohtoshi R."/>
            <person name="Malay A.D."/>
            <person name="Moran D.A.P."/>
            <person name="Tomita M."/>
            <person name="Numata K."/>
            <person name="Arakawa K."/>
        </authorList>
    </citation>
    <scope>NUCLEOTIDE SEQUENCE</scope>
</reference>
<gene>
    <name evidence="1" type="primary">Vnn1_8</name>
    <name evidence="1" type="ORF">TNCT_22481</name>
</gene>
<evidence type="ECO:0000313" key="2">
    <source>
        <dbReference type="Proteomes" id="UP000887116"/>
    </source>
</evidence>
<name>A0A8X6K6R7_TRICU</name>
<dbReference type="Proteomes" id="UP000887116">
    <property type="component" value="Unassembled WGS sequence"/>
</dbReference>
<dbReference type="EMBL" id="BMAO01029881">
    <property type="protein sequence ID" value="GFQ64219.1"/>
    <property type="molecule type" value="Genomic_DNA"/>
</dbReference>
<accession>A0A8X6K6R7</accession>
<protein>
    <submittedName>
        <fullName evidence="1">Pantetheinase</fullName>
    </submittedName>
</protein>
<dbReference type="PANTHER" id="PTHR10609">
    <property type="entry name" value="BIOTINIDASE-RELATED"/>
    <property type="match status" value="1"/>
</dbReference>
<evidence type="ECO:0000313" key="1">
    <source>
        <dbReference type="EMBL" id="GFQ64219.1"/>
    </source>
</evidence>
<proteinExistence type="predicted"/>
<comment type="caution">
    <text evidence="1">The sequence shown here is derived from an EMBL/GenBank/DDBJ whole genome shotgun (WGS) entry which is preliminary data.</text>
</comment>
<dbReference type="AlphaFoldDB" id="A0A8X6K6R7"/>
<dbReference type="Gene3D" id="3.60.110.10">
    <property type="entry name" value="Carbon-nitrogen hydrolase"/>
    <property type="match status" value="1"/>
</dbReference>
<dbReference type="InterPro" id="IPR036526">
    <property type="entry name" value="C-N_Hydrolase_sf"/>
</dbReference>
<dbReference type="PANTHER" id="PTHR10609:SF27">
    <property type="entry name" value="CN HYDROLASE DOMAIN-CONTAINING PROTEIN-RELATED"/>
    <property type="match status" value="1"/>
</dbReference>
<sequence>MFLEVIPDPSSVHVCPCDDPQTYKDRPQIYTLSCITKNHSMYVQANTGDIQLCQEINETYCPKDGRLQLNTNVIFDRDGYS</sequence>
<organism evidence="1 2">
    <name type="scientific">Trichonephila clavata</name>
    <name type="common">Joro spider</name>
    <name type="synonym">Nephila clavata</name>
    <dbReference type="NCBI Taxonomy" id="2740835"/>
    <lineage>
        <taxon>Eukaryota</taxon>
        <taxon>Metazoa</taxon>
        <taxon>Ecdysozoa</taxon>
        <taxon>Arthropoda</taxon>
        <taxon>Chelicerata</taxon>
        <taxon>Arachnida</taxon>
        <taxon>Araneae</taxon>
        <taxon>Araneomorphae</taxon>
        <taxon>Entelegynae</taxon>
        <taxon>Araneoidea</taxon>
        <taxon>Nephilidae</taxon>
        <taxon>Trichonephila</taxon>
    </lineage>
</organism>
<dbReference type="InterPro" id="IPR040154">
    <property type="entry name" value="Biotinidase/VNN"/>
</dbReference>
<dbReference type="OrthoDB" id="6419659at2759"/>
<keyword evidence="2" id="KW-1185">Reference proteome</keyword>